<dbReference type="RefSeq" id="WP_146684507.1">
    <property type="nucleotide sequence ID" value="NZ_CP019646.1"/>
</dbReference>
<reference evidence="3" key="1">
    <citation type="submission" date="2017-02" db="EMBL/GenBank/DDBJ databases">
        <title>Comparative genomics and description of representatives of a novel lineage of planctomycetes thriving in anoxic sediments.</title>
        <authorList>
            <person name="Spring S."/>
            <person name="Bunk B."/>
            <person name="Sproer C."/>
        </authorList>
    </citation>
    <scope>NUCLEOTIDE SEQUENCE [LARGE SCALE GENOMIC DNA]</scope>
    <source>
        <strain evidence="3">SM-Chi-D1</strain>
    </source>
</reference>
<dbReference type="Gene3D" id="2.160.20.110">
    <property type="match status" value="2"/>
</dbReference>
<dbReference type="AlphaFoldDB" id="A0A1Q2MHY6"/>
<dbReference type="EMBL" id="CP019646">
    <property type="protein sequence ID" value="AQQ72300.1"/>
    <property type="molecule type" value="Genomic_DNA"/>
</dbReference>
<name>A0A1Q2MHY6_9BACT</name>
<evidence type="ECO:0000313" key="3">
    <source>
        <dbReference type="Proteomes" id="UP000188181"/>
    </source>
</evidence>
<protein>
    <recommendedName>
        <fullName evidence="4">GLUG domain protein</fullName>
    </recommendedName>
</protein>
<proteinExistence type="predicted"/>
<feature type="signal peptide" evidence="1">
    <location>
        <begin position="1"/>
        <end position="19"/>
    </location>
</feature>
<feature type="chain" id="PRO_5012975863" description="GLUG domain protein" evidence="1">
    <location>
        <begin position="20"/>
        <end position="645"/>
    </location>
</feature>
<evidence type="ECO:0000313" key="2">
    <source>
        <dbReference type="EMBL" id="AQQ72300.1"/>
    </source>
</evidence>
<dbReference type="OrthoDB" id="291134at2"/>
<keyword evidence="3" id="KW-1185">Reference proteome</keyword>
<organism evidence="2 3">
    <name type="scientific">Limihaloglobus sulfuriphilus</name>
    <dbReference type="NCBI Taxonomy" id="1851148"/>
    <lineage>
        <taxon>Bacteria</taxon>
        <taxon>Pseudomonadati</taxon>
        <taxon>Planctomycetota</taxon>
        <taxon>Phycisphaerae</taxon>
        <taxon>Sedimentisphaerales</taxon>
        <taxon>Sedimentisphaeraceae</taxon>
        <taxon>Limihaloglobus</taxon>
    </lineage>
</organism>
<dbReference type="Proteomes" id="UP000188181">
    <property type="component" value="Chromosome"/>
</dbReference>
<sequence length="645" mass="68855" precursor="true">MKKTVLLTTLLTFCSVIFAGLTIDPGDIQWSETDGHYYEYTLTYADMASGSLKFQKDTEFASNVEVQDPISGNRYVQAAAGTNIAQFGYEFDFSNVQIAWGIHVHDVVITSVELRDKFTLSNNTFHSEATSAASKYSFNGSTFTTFTTAATPYSGSQTFYGNDTIEASGRPDSFYYSCRFVNSKGDANGFDQHLNQWNPQGTLSKDGFKVKIYLDLRAPAGTYDGGDGSASNPYQIATAAQLDAMGNYSSDWDNSFELTADIDMTGWDYNLALISANEIEGQSYTGTKFSGSFDGNGHTVSNLKISAEGDYAFVGLFGYIDETGTIENLKLDNVHIKGLLYCGGICGINKGDINNCRVAGTVEAQEDAGLFSGYNHTEGSITNSHSIGYCISSLDFAGGFTSYNYGTITGCSSGGYVTANRFSGGFVTVNEGTIENCFTTANVHANEHAGGFLVENDGIINNCYSRGIVSVLNDSLIAGFTAANFGVISNCYTACRLILPYAFGGGAGGFCGSDDSNATGGTVDAEYNSCFWDTTTTGTNDGVYNSGGESQPEADPAGITGLSTATMMVSGVYTSQGWDFVGETANGTDYIWNIIEGQTYPRFADECIAPPAGDVNGDCVYDMIDIAQTASGWLECGMITQNMCP</sequence>
<accession>A0A1Q2MHY6</accession>
<keyword evidence="1" id="KW-0732">Signal</keyword>
<dbReference type="KEGG" id="pbas:SMSP2_02683"/>
<gene>
    <name evidence="2" type="ORF">SMSP2_02683</name>
</gene>
<evidence type="ECO:0000256" key="1">
    <source>
        <dbReference type="SAM" id="SignalP"/>
    </source>
</evidence>
<evidence type="ECO:0008006" key="4">
    <source>
        <dbReference type="Google" id="ProtNLM"/>
    </source>
</evidence>
<dbReference type="STRING" id="1851148.SMSP2_02683"/>